<feature type="transmembrane region" description="Helical" evidence="7">
    <location>
        <begin position="30"/>
        <end position="52"/>
    </location>
</feature>
<evidence type="ECO:0000256" key="2">
    <source>
        <dbReference type="ARBA" id="ARBA00022448"/>
    </source>
</evidence>
<protein>
    <submittedName>
        <fullName evidence="9">ABC transporter permease</fullName>
    </submittedName>
</protein>
<evidence type="ECO:0000256" key="5">
    <source>
        <dbReference type="ARBA" id="ARBA00022989"/>
    </source>
</evidence>
<keyword evidence="10" id="KW-1185">Reference proteome</keyword>
<accession>A0ABV5XFK7</accession>
<dbReference type="SUPFAM" id="SSF161098">
    <property type="entry name" value="MetI-like"/>
    <property type="match status" value="1"/>
</dbReference>
<dbReference type="CDD" id="cd06261">
    <property type="entry name" value="TM_PBP2"/>
    <property type="match status" value="1"/>
</dbReference>
<evidence type="ECO:0000256" key="4">
    <source>
        <dbReference type="ARBA" id="ARBA00022692"/>
    </source>
</evidence>
<keyword evidence="2 7" id="KW-0813">Transport</keyword>
<evidence type="ECO:0000256" key="7">
    <source>
        <dbReference type="RuleBase" id="RU363032"/>
    </source>
</evidence>
<dbReference type="PROSITE" id="PS50928">
    <property type="entry name" value="ABC_TM1"/>
    <property type="match status" value="1"/>
</dbReference>
<dbReference type="Pfam" id="PF00528">
    <property type="entry name" value="BPD_transp_1"/>
    <property type="match status" value="1"/>
</dbReference>
<comment type="caution">
    <text evidence="9">The sequence shown here is derived from an EMBL/GenBank/DDBJ whole genome shotgun (WGS) entry which is preliminary data.</text>
</comment>
<feature type="domain" description="ABC transmembrane type-1" evidence="8">
    <location>
        <begin position="91"/>
        <end position="280"/>
    </location>
</feature>
<evidence type="ECO:0000256" key="6">
    <source>
        <dbReference type="ARBA" id="ARBA00023136"/>
    </source>
</evidence>
<dbReference type="EMBL" id="JBHMAS010000039">
    <property type="protein sequence ID" value="MFB9781256.1"/>
    <property type="molecule type" value="Genomic_DNA"/>
</dbReference>
<sequence>MTTVTIAKRSKRMFGYTPGRTMKRLLRDRVGMVCFVGLMILVFIGILAQFWTPKDPTAQDLLRRLESPSGEYWLGTDSVGRDILSRLMVATGVDLAAATLAVSIGLVVGAGFGLLAGYLGGALDSVTSRVFDVLMSLPPLLFAVAIVGALGPSLTNAMIAVGVLLAPRFYRLVRVSTREVVNEDFVEAARSGGAGPTRIMMRHVAPNIFSPMLVQISFGVSVAIVAESGLSFLGLGVQPPTASWGSMVKEGFDNLAINSWTIIPSSVMIVVSILLLSLFGDSLRDAVSSQGGSKA</sequence>
<dbReference type="RefSeq" id="WP_378375042.1">
    <property type="nucleotide sequence ID" value="NZ_JBHMAS010000039.1"/>
</dbReference>
<evidence type="ECO:0000256" key="1">
    <source>
        <dbReference type="ARBA" id="ARBA00004651"/>
    </source>
</evidence>
<feature type="transmembrane region" description="Helical" evidence="7">
    <location>
        <begin position="208"/>
        <end position="237"/>
    </location>
</feature>
<dbReference type="Gene3D" id="1.10.3720.10">
    <property type="entry name" value="MetI-like"/>
    <property type="match status" value="1"/>
</dbReference>
<feature type="transmembrane region" description="Helical" evidence="7">
    <location>
        <begin position="140"/>
        <end position="166"/>
    </location>
</feature>
<comment type="similarity">
    <text evidence="7">Belongs to the binding-protein-dependent transport system permease family.</text>
</comment>
<dbReference type="Pfam" id="PF12911">
    <property type="entry name" value="OppC_N"/>
    <property type="match status" value="1"/>
</dbReference>
<keyword evidence="3" id="KW-1003">Cell membrane</keyword>
<gene>
    <name evidence="9" type="ORF">ACFFQ6_16295</name>
</gene>
<keyword evidence="4 7" id="KW-0812">Transmembrane</keyword>
<keyword evidence="6 7" id="KW-0472">Membrane</keyword>
<name>A0ABV5XFK7_9NOCA</name>
<dbReference type="Proteomes" id="UP001589587">
    <property type="component" value="Unassembled WGS sequence"/>
</dbReference>
<dbReference type="PANTHER" id="PTHR43386:SF25">
    <property type="entry name" value="PEPTIDE ABC TRANSPORTER PERMEASE PROTEIN"/>
    <property type="match status" value="1"/>
</dbReference>
<feature type="transmembrane region" description="Helical" evidence="7">
    <location>
        <begin position="96"/>
        <end position="120"/>
    </location>
</feature>
<evidence type="ECO:0000313" key="9">
    <source>
        <dbReference type="EMBL" id="MFB9781256.1"/>
    </source>
</evidence>
<dbReference type="PANTHER" id="PTHR43386">
    <property type="entry name" value="OLIGOPEPTIDE TRANSPORT SYSTEM PERMEASE PROTEIN APPC"/>
    <property type="match status" value="1"/>
</dbReference>
<proteinExistence type="inferred from homology"/>
<dbReference type="InterPro" id="IPR035906">
    <property type="entry name" value="MetI-like_sf"/>
</dbReference>
<evidence type="ECO:0000313" key="10">
    <source>
        <dbReference type="Proteomes" id="UP001589587"/>
    </source>
</evidence>
<comment type="subcellular location">
    <subcellularLocation>
        <location evidence="1 7">Cell membrane</location>
        <topology evidence="1 7">Multi-pass membrane protein</topology>
    </subcellularLocation>
</comment>
<dbReference type="InterPro" id="IPR000515">
    <property type="entry name" value="MetI-like"/>
</dbReference>
<feature type="transmembrane region" description="Helical" evidence="7">
    <location>
        <begin position="257"/>
        <end position="279"/>
    </location>
</feature>
<reference evidence="9 10" key="1">
    <citation type="submission" date="2024-09" db="EMBL/GenBank/DDBJ databases">
        <authorList>
            <person name="Sun Q."/>
            <person name="Mori K."/>
        </authorList>
    </citation>
    <scope>NUCLEOTIDE SEQUENCE [LARGE SCALE GENOMIC DNA]</scope>
    <source>
        <strain evidence="9 10">JCM 11411</strain>
    </source>
</reference>
<dbReference type="InterPro" id="IPR050366">
    <property type="entry name" value="BP-dependent_transpt_permease"/>
</dbReference>
<keyword evidence="5 7" id="KW-1133">Transmembrane helix</keyword>
<dbReference type="InterPro" id="IPR025966">
    <property type="entry name" value="OppC_N"/>
</dbReference>
<organism evidence="9 10">
    <name type="scientific">Rhodococcus baikonurensis</name>
    <dbReference type="NCBI Taxonomy" id="172041"/>
    <lineage>
        <taxon>Bacteria</taxon>
        <taxon>Bacillati</taxon>
        <taxon>Actinomycetota</taxon>
        <taxon>Actinomycetes</taxon>
        <taxon>Mycobacteriales</taxon>
        <taxon>Nocardiaceae</taxon>
        <taxon>Rhodococcus</taxon>
        <taxon>Rhodococcus erythropolis group</taxon>
    </lineage>
</organism>
<evidence type="ECO:0000256" key="3">
    <source>
        <dbReference type="ARBA" id="ARBA00022475"/>
    </source>
</evidence>
<evidence type="ECO:0000259" key="8">
    <source>
        <dbReference type="PROSITE" id="PS50928"/>
    </source>
</evidence>